<keyword evidence="4" id="KW-0805">Transcription regulation</keyword>
<sequence length="396" mass="43746">SAWRGGAAMNQVCRVCGEPAAGFHFGAFTCEGCKSFFGRTCNNVGTLGECKVGGRCIINKKNRTACKACRLRKCISVGMSKSGSRYGRRSNWFKIHCILQEQANHLSLNSTTSTSNTAMAIEEAKRALQRVKPPPPKLPLHIKTETTLEHQAQQVKKEVDAEQDTSPTRTPESQESNHSLEADHIRPLQIYPKLEVIPSYLLQSPSALPSPYPSLGLYPSFLYPFLPPARTMEGSSTPPSTPPHSTHSPVPSINHSITQYLKTSPPRLLPINRLTPSPGDFHHHYQFQHEHNHDTVDVRPSSPRIADEAEEQNEPIDLSIRRPRLSTFSTNSPSSNTSTSSHRSTRSPQIEVQDQEQYLTCSMTFTTSLLSSSQAENLALARASTSHNPIDLSTSV</sequence>
<keyword evidence="2" id="KW-0863">Zinc-finger</keyword>
<feature type="region of interest" description="Disordered" evidence="9">
    <location>
        <begin position="308"/>
        <end position="352"/>
    </location>
</feature>
<dbReference type="EMBL" id="CAXKWB010012766">
    <property type="protein sequence ID" value="CAL4105416.1"/>
    <property type="molecule type" value="Genomic_DNA"/>
</dbReference>
<evidence type="ECO:0000256" key="3">
    <source>
        <dbReference type="ARBA" id="ARBA00022833"/>
    </source>
</evidence>
<dbReference type="PRINTS" id="PR00047">
    <property type="entry name" value="STROIDFINGER"/>
</dbReference>
<dbReference type="GO" id="GO:0003700">
    <property type="term" value="F:DNA-binding transcription factor activity"/>
    <property type="evidence" value="ECO:0007669"/>
    <property type="project" value="InterPro"/>
</dbReference>
<dbReference type="GO" id="GO:0043565">
    <property type="term" value="F:sequence-specific DNA binding"/>
    <property type="evidence" value="ECO:0007669"/>
    <property type="project" value="InterPro"/>
</dbReference>
<evidence type="ECO:0000313" key="12">
    <source>
        <dbReference type="Proteomes" id="UP001497623"/>
    </source>
</evidence>
<evidence type="ECO:0000313" key="11">
    <source>
        <dbReference type="EMBL" id="CAL4105416.1"/>
    </source>
</evidence>
<keyword evidence="1" id="KW-0479">Metal-binding</keyword>
<dbReference type="PROSITE" id="PS51030">
    <property type="entry name" value="NUCLEAR_REC_DBD_2"/>
    <property type="match status" value="1"/>
</dbReference>
<keyword evidence="3" id="KW-0862">Zinc</keyword>
<evidence type="ECO:0000256" key="1">
    <source>
        <dbReference type="ARBA" id="ARBA00022723"/>
    </source>
</evidence>
<accession>A0AAV2R0C8</accession>
<dbReference type="Proteomes" id="UP001497623">
    <property type="component" value="Unassembled WGS sequence"/>
</dbReference>
<dbReference type="PROSITE" id="PS00031">
    <property type="entry name" value="NUCLEAR_REC_DBD_1"/>
    <property type="match status" value="1"/>
</dbReference>
<protein>
    <recommendedName>
        <fullName evidence="10">Nuclear receptor domain-containing protein</fullName>
    </recommendedName>
</protein>
<evidence type="ECO:0000256" key="8">
    <source>
        <dbReference type="ARBA" id="ARBA00023242"/>
    </source>
</evidence>
<evidence type="ECO:0000256" key="5">
    <source>
        <dbReference type="ARBA" id="ARBA00023125"/>
    </source>
</evidence>
<dbReference type="InterPro" id="IPR001628">
    <property type="entry name" value="Znf_hrmn_rcpt"/>
</dbReference>
<name>A0AAV2R0C8_MEGNR</name>
<feature type="compositionally biased region" description="Polar residues" evidence="9">
    <location>
        <begin position="164"/>
        <end position="177"/>
    </location>
</feature>
<evidence type="ECO:0000259" key="10">
    <source>
        <dbReference type="PROSITE" id="PS51030"/>
    </source>
</evidence>
<feature type="non-terminal residue" evidence="11">
    <location>
        <position position="1"/>
    </location>
</feature>
<dbReference type="AlphaFoldDB" id="A0AAV2R0C8"/>
<dbReference type="SUPFAM" id="SSF57716">
    <property type="entry name" value="Glucocorticoid receptor-like (DNA-binding domain)"/>
    <property type="match status" value="1"/>
</dbReference>
<evidence type="ECO:0000256" key="7">
    <source>
        <dbReference type="ARBA" id="ARBA00023170"/>
    </source>
</evidence>
<dbReference type="SMART" id="SM00399">
    <property type="entry name" value="ZnF_C4"/>
    <property type="match status" value="1"/>
</dbReference>
<keyword evidence="7" id="KW-0675">Receptor</keyword>
<dbReference type="Gene3D" id="3.30.50.10">
    <property type="entry name" value="Erythroid Transcription Factor GATA-1, subunit A"/>
    <property type="match status" value="1"/>
</dbReference>
<comment type="caution">
    <text evidence="11">The sequence shown here is derived from an EMBL/GenBank/DDBJ whole genome shotgun (WGS) entry which is preliminary data.</text>
</comment>
<dbReference type="InterPro" id="IPR050200">
    <property type="entry name" value="Nuclear_hormone_rcpt_NR3"/>
</dbReference>
<dbReference type="Pfam" id="PF00105">
    <property type="entry name" value="zf-C4"/>
    <property type="match status" value="1"/>
</dbReference>
<feature type="region of interest" description="Disordered" evidence="9">
    <location>
        <begin position="231"/>
        <end position="253"/>
    </location>
</feature>
<evidence type="ECO:0000256" key="9">
    <source>
        <dbReference type="SAM" id="MobiDB-lite"/>
    </source>
</evidence>
<feature type="region of interest" description="Disordered" evidence="9">
    <location>
        <begin position="149"/>
        <end position="184"/>
    </location>
</feature>
<dbReference type="PANTHER" id="PTHR48092">
    <property type="entry name" value="KNIRPS-RELATED PROTEIN-RELATED"/>
    <property type="match status" value="1"/>
</dbReference>
<reference evidence="11 12" key="1">
    <citation type="submission" date="2024-05" db="EMBL/GenBank/DDBJ databases">
        <authorList>
            <person name="Wallberg A."/>
        </authorList>
    </citation>
    <scope>NUCLEOTIDE SEQUENCE [LARGE SCALE GENOMIC DNA]</scope>
</reference>
<keyword evidence="8" id="KW-0539">Nucleus</keyword>
<feature type="domain" description="Nuclear receptor" evidence="10">
    <location>
        <begin position="10"/>
        <end position="86"/>
    </location>
</feature>
<feature type="compositionally biased region" description="Low complexity" evidence="9">
    <location>
        <begin position="326"/>
        <end position="348"/>
    </location>
</feature>
<gene>
    <name evidence="11" type="ORF">MNOR_LOCUS18086</name>
</gene>
<dbReference type="InterPro" id="IPR013088">
    <property type="entry name" value="Znf_NHR/GATA"/>
</dbReference>
<organism evidence="11 12">
    <name type="scientific">Meganyctiphanes norvegica</name>
    <name type="common">Northern krill</name>
    <name type="synonym">Thysanopoda norvegica</name>
    <dbReference type="NCBI Taxonomy" id="48144"/>
    <lineage>
        <taxon>Eukaryota</taxon>
        <taxon>Metazoa</taxon>
        <taxon>Ecdysozoa</taxon>
        <taxon>Arthropoda</taxon>
        <taxon>Crustacea</taxon>
        <taxon>Multicrustacea</taxon>
        <taxon>Malacostraca</taxon>
        <taxon>Eumalacostraca</taxon>
        <taxon>Eucarida</taxon>
        <taxon>Euphausiacea</taxon>
        <taxon>Euphausiidae</taxon>
        <taxon>Meganyctiphanes</taxon>
    </lineage>
</organism>
<feature type="compositionally biased region" description="Low complexity" evidence="9">
    <location>
        <begin position="235"/>
        <end position="252"/>
    </location>
</feature>
<evidence type="ECO:0000256" key="6">
    <source>
        <dbReference type="ARBA" id="ARBA00023163"/>
    </source>
</evidence>
<evidence type="ECO:0000256" key="4">
    <source>
        <dbReference type="ARBA" id="ARBA00023015"/>
    </source>
</evidence>
<evidence type="ECO:0000256" key="2">
    <source>
        <dbReference type="ARBA" id="ARBA00022771"/>
    </source>
</evidence>
<proteinExistence type="predicted"/>
<keyword evidence="5" id="KW-0238">DNA-binding</keyword>
<keyword evidence="6" id="KW-0804">Transcription</keyword>
<dbReference type="GO" id="GO:0008270">
    <property type="term" value="F:zinc ion binding"/>
    <property type="evidence" value="ECO:0007669"/>
    <property type="project" value="UniProtKB-KW"/>
</dbReference>
<keyword evidence="12" id="KW-1185">Reference proteome</keyword>